<proteinExistence type="predicted"/>
<reference evidence="3" key="1">
    <citation type="submission" date="2020-06" db="EMBL/GenBank/DDBJ databases">
        <title>Draft genome of Bugula neritina, a colonial animal packing powerful symbionts and potential medicines.</title>
        <authorList>
            <person name="Rayko M."/>
        </authorList>
    </citation>
    <scope>NUCLEOTIDE SEQUENCE [LARGE SCALE GENOMIC DNA]</scope>
    <source>
        <strain evidence="3">Kwan_BN1</strain>
    </source>
</reference>
<evidence type="ECO:0000313" key="4">
    <source>
        <dbReference type="Proteomes" id="UP000593567"/>
    </source>
</evidence>
<organism evidence="3 4">
    <name type="scientific">Bugula neritina</name>
    <name type="common">Brown bryozoan</name>
    <name type="synonym">Sertularia neritina</name>
    <dbReference type="NCBI Taxonomy" id="10212"/>
    <lineage>
        <taxon>Eukaryota</taxon>
        <taxon>Metazoa</taxon>
        <taxon>Spiralia</taxon>
        <taxon>Lophotrochozoa</taxon>
        <taxon>Bryozoa</taxon>
        <taxon>Gymnolaemata</taxon>
        <taxon>Cheilostomatida</taxon>
        <taxon>Flustrina</taxon>
        <taxon>Buguloidea</taxon>
        <taxon>Bugulidae</taxon>
        <taxon>Bugula</taxon>
    </lineage>
</organism>
<dbReference type="SUPFAM" id="SSF57997">
    <property type="entry name" value="Tropomyosin"/>
    <property type="match status" value="1"/>
</dbReference>
<comment type="caution">
    <text evidence="3">The sequence shown here is derived from an EMBL/GenBank/DDBJ whole genome shotgun (WGS) entry which is preliminary data.</text>
</comment>
<protein>
    <submittedName>
        <fullName evidence="3">PMFBP1</fullName>
    </submittedName>
</protein>
<dbReference type="EMBL" id="VXIV02003441">
    <property type="protein sequence ID" value="KAF6017025.1"/>
    <property type="molecule type" value="Genomic_DNA"/>
</dbReference>
<evidence type="ECO:0000256" key="2">
    <source>
        <dbReference type="SAM" id="MobiDB-lite"/>
    </source>
</evidence>
<gene>
    <name evidence="3" type="ORF">EB796_024672</name>
</gene>
<keyword evidence="1" id="KW-0175">Coiled coil</keyword>
<dbReference type="Proteomes" id="UP000593567">
    <property type="component" value="Unassembled WGS sequence"/>
</dbReference>
<dbReference type="Gene3D" id="1.10.287.1490">
    <property type="match status" value="2"/>
</dbReference>
<dbReference type="AlphaFoldDB" id="A0A7J7IT84"/>
<evidence type="ECO:0000256" key="1">
    <source>
        <dbReference type="SAM" id="Coils"/>
    </source>
</evidence>
<dbReference type="GO" id="GO:0007283">
    <property type="term" value="P:spermatogenesis"/>
    <property type="evidence" value="ECO:0007669"/>
    <property type="project" value="TreeGrafter"/>
</dbReference>
<accession>A0A7J7IT84</accession>
<feature type="region of interest" description="Disordered" evidence="2">
    <location>
        <begin position="459"/>
        <end position="478"/>
    </location>
</feature>
<name>A0A7J7IT84_BUGNE</name>
<dbReference type="OrthoDB" id="6350415at2759"/>
<dbReference type="PANTHER" id="PTHR18881:SF2">
    <property type="entry name" value="POLYAMINE-MODULATED FACTOR 1-BINDING PROTEIN 1"/>
    <property type="match status" value="1"/>
</dbReference>
<feature type="coiled-coil region" evidence="1">
    <location>
        <begin position="320"/>
        <end position="424"/>
    </location>
</feature>
<sequence length="856" mass="99763">MHVNKLVYLHCASSEERCANLHNDFLSYKEQHQYDNEEVNERDDRLRQIEDELHSTSLELTERNRQLLTIREEQVAQKSSISCLQDKISEAESEVDRLENTLQETRVELEKTRVSSSKPKNEEVNVLEEQLRLLRIDVNDREKREAYAQNLISQLQIDIDRLKADVTESRAECKGYAQELAHHEEKRLILEQTLLTTKDQLKSRVSDNVKQEQTITRLQTDNAAIVEQNVQLEQECIEMKQLFDQLENELSSKAKERDMAFERESSVKLSLQRVQNDLLMSEERYKRLDDKYLEVDAKLQTCHTEYTKEQQRGREVDRLLANYKSVITELQDDMEQVAKQQKETATSLKEKESLLKKCQDEFDSLNAKLVVTKESLVEKEGQLRMALLNLETCEREKVNALQKLDAAEQNNLQTCAQRDNLHEQVKSLDSQTRDSDRELSRLRSDFSSLQSNLNETVDQLNEKSKQAKQLKSQLSHTEKNNQALVEEVTNYEKKVKTMKQDIKKLQEYNTAAKTDLEKYERQVHMMHDELQNQTERNKQSIEELAVKEEELVLAKVEVATLSEKLNSKCQEMERVEDDLKTARNNHRVANEEVTALQAALDDARCNGDRLQKESEQVVRNVNGWVDEQKRSNEKLADKLREQSDTIRQLQKDKKSLTEDVQSSTNKVHQLEALNAELKTEQLKLKSLQEHSSRQQILLRQLQQKLEEYEHEQDADMKDKLAIIDDLRRQLQLNADNNNLLNSQLAVMQKQNAQIRMDLERESANRHTLQATMEQKDDLIRTLRTQGQSIRGSSSLRNRSPTRNKSPNLASTDDASSLDKSYWIQRVGELSMQLQQSSEYWSEKVGNLQSQLENSQS</sequence>
<keyword evidence="4" id="KW-1185">Reference proteome</keyword>
<evidence type="ECO:0000313" key="3">
    <source>
        <dbReference type="EMBL" id="KAF6017025.1"/>
    </source>
</evidence>
<feature type="coiled-coil region" evidence="1">
    <location>
        <begin position="215"/>
        <end position="291"/>
    </location>
</feature>
<dbReference type="InterPro" id="IPR037391">
    <property type="entry name" value="PMF1-bd"/>
</dbReference>
<dbReference type="PANTHER" id="PTHR18881">
    <property type="entry name" value="POLYAMINE-MODULATED FACTOR 1-BINDING PROTEIN 1-RELATED"/>
    <property type="match status" value="1"/>
</dbReference>
<feature type="region of interest" description="Disordered" evidence="2">
    <location>
        <begin position="784"/>
        <end position="814"/>
    </location>
</feature>
<feature type="coiled-coil region" evidence="1">
    <location>
        <begin position="81"/>
        <end position="179"/>
    </location>
</feature>